<dbReference type="EC" id="3.1.11.5" evidence="2"/>
<sequence>MTAHISARIAWHQDGWNGRVCQDPAANVYCVGRHSYPGELIREKRDLAYEKENAGKCCSKLSGEVPPCMYSINAFGDKSFDIHSDPPVFFKGGAKRVSWKLKPSTVCIWPYEEMYGDEVKQSGGSFDYNQRLQNAIDYFAQIENDKSLIVYYANYSNPLNQDDDRKYRGELFGTEPLNEEIQKHIKGIARGEQPDFNRQLDGIMLFDKVIQITNRSLSNREPVYGYNPETKKAERVEVFNGELGYVKPHGYDGAKWKWGEFNLRHFQVQFEHKKHWVGYGSKLGKDKDDKWIPESKVENNLELAYAISVHKSQGSEFDHVYFIVPKHKDTLLSPELFYTGITRASKHCTLLIQEDIGPLLNMRRRERSHLVCINSSIFEFAPIPDVMLNVQAWYEEGKIHETLSEFVVRSKSEVIITNMLAEREILFRYEEPLFAPDGTFYLPDFTITLNGEQYFWEHWGRLDQDKYRNHTETKKKWYEKHFPGRLIETFEGTDVTPQANKIIAEHFIV</sequence>
<gene>
    <name evidence="2" type="primary">recD</name>
    <name evidence="2" type="ORF">HG66A1_38310</name>
</gene>
<dbReference type="Gene3D" id="3.40.91.30">
    <property type="match status" value="1"/>
</dbReference>
<dbReference type="SUPFAM" id="SSF52540">
    <property type="entry name" value="P-loop containing nucleoside triphosphate hydrolases"/>
    <property type="match status" value="1"/>
</dbReference>
<dbReference type="InterPro" id="IPR027417">
    <property type="entry name" value="P-loop_NTPase"/>
</dbReference>
<accession>A0A517PRL9</accession>
<dbReference type="InterPro" id="IPR027785">
    <property type="entry name" value="UvrD-like_helicase_C"/>
</dbReference>
<evidence type="ECO:0000313" key="2">
    <source>
        <dbReference type="EMBL" id="QDT22025.1"/>
    </source>
</evidence>
<dbReference type="GO" id="GO:0008854">
    <property type="term" value="F:exodeoxyribonuclease V activity"/>
    <property type="evidence" value="ECO:0007669"/>
    <property type="project" value="UniProtKB-EC"/>
</dbReference>
<name>A0A517PRL9_9PLAN</name>
<dbReference type="Gene3D" id="2.30.30.940">
    <property type="match status" value="1"/>
</dbReference>
<reference evidence="2 3" key="1">
    <citation type="submission" date="2019-02" db="EMBL/GenBank/DDBJ databases">
        <title>Deep-cultivation of Planctomycetes and their phenomic and genomic characterization uncovers novel biology.</title>
        <authorList>
            <person name="Wiegand S."/>
            <person name="Jogler M."/>
            <person name="Boedeker C."/>
            <person name="Pinto D."/>
            <person name="Vollmers J."/>
            <person name="Rivas-Marin E."/>
            <person name="Kohn T."/>
            <person name="Peeters S.H."/>
            <person name="Heuer A."/>
            <person name="Rast P."/>
            <person name="Oberbeckmann S."/>
            <person name="Bunk B."/>
            <person name="Jeske O."/>
            <person name="Meyerdierks A."/>
            <person name="Storesund J.E."/>
            <person name="Kallscheuer N."/>
            <person name="Luecker S."/>
            <person name="Lage O.M."/>
            <person name="Pohl T."/>
            <person name="Merkel B.J."/>
            <person name="Hornburger P."/>
            <person name="Mueller R.-W."/>
            <person name="Bruemmer F."/>
            <person name="Labrenz M."/>
            <person name="Spormann A.M."/>
            <person name="Op den Camp H."/>
            <person name="Overmann J."/>
            <person name="Amann R."/>
            <person name="Jetten M.S.M."/>
            <person name="Mascher T."/>
            <person name="Medema M.H."/>
            <person name="Devos D.P."/>
            <person name="Kaster A.-K."/>
            <person name="Ovreas L."/>
            <person name="Rohde M."/>
            <person name="Galperin M.Y."/>
            <person name="Jogler C."/>
        </authorList>
    </citation>
    <scope>NUCLEOTIDE SEQUENCE [LARGE SCALE GENOMIC DNA]</scope>
    <source>
        <strain evidence="2 3">HG66A1</strain>
    </source>
</reference>
<protein>
    <submittedName>
        <fullName evidence="2">RecBCD enzyme subunit RecD</fullName>
        <ecNumber evidence="2">3.1.11.5</ecNumber>
    </submittedName>
</protein>
<keyword evidence="3" id="KW-1185">Reference proteome</keyword>
<dbReference type="Proteomes" id="UP000320421">
    <property type="component" value="Chromosome"/>
</dbReference>
<dbReference type="AlphaFoldDB" id="A0A517PRL9"/>
<dbReference type="Pfam" id="PF13538">
    <property type="entry name" value="UvrD_C_2"/>
    <property type="match status" value="1"/>
</dbReference>
<evidence type="ECO:0000313" key="3">
    <source>
        <dbReference type="Proteomes" id="UP000320421"/>
    </source>
</evidence>
<proteinExistence type="predicted"/>
<dbReference type="RefSeq" id="WP_145187225.1">
    <property type="nucleotide sequence ID" value="NZ_CP036266.1"/>
</dbReference>
<evidence type="ECO:0000259" key="1">
    <source>
        <dbReference type="Pfam" id="PF13538"/>
    </source>
</evidence>
<dbReference type="EMBL" id="CP036266">
    <property type="protein sequence ID" value="QDT22025.1"/>
    <property type="molecule type" value="Genomic_DNA"/>
</dbReference>
<dbReference type="Gene3D" id="3.40.50.300">
    <property type="entry name" value="P-loop containing nucleotide triphosphate hydrolases"/>
    <property type="match status" value="1"/>
</dbReference>
<feature type="domain" description="UvrD-like helicase C-terminal" evidence="1">
    <location>
        <begin position="303"/>
        <end position="350"/>
    </location>
</feature>
<dbReference type="CDD" id="cd18809">
    <property type="entry name" value="SF1_C_RecD"/>
    <property type="match status" value="1"/>
</dbReference>
<organism evidence="2 3">
    <name type="scientific">Gimesia chilikensis</name>
    <dbReference type="NCBI Taxonomy" id="2605989"/>
    <lineage>
        <taxon>Bacteria</taxon>
        <taxon>Pseudomonadati</taxon>
        <taxon>Planctomycetota</taxon>
        <taxon>Planctomycetia</taxon>
        <taxon>Planctomycetales</taxon>
        <taxon>Planctomycetaceae</taxon>
        <taxon>Gimesia</taxon>
    </lineage>
</organism>
<dbReference type="OrthoDB" id="9803432at2"/>
<keyword evidence="2" id="KW-0378">Hydrolase</keyword>